<evidence type="ECO:0000259" key="7">
    <source>
        <dbReference type="Pfam" id="PF13087"/>
    </source>
</evidence>
<proteinExistence type="inferred from homology"/>
<gene>
    <name evidence="8" type="ORF">EDB92DRAFT_444347</name>
</gene>
<keyword evidence="2" id="KW-0547">Nucleotide-binding</keyword>
<dbReference type="GO" id="GO:0005524">
    <property type="term" value="F:ATP binding"/>
    <property type="evidence" value="ECO:0007669"/>
    <property type="project" value="UniProtKB-KW"/>
</dbReference>
<dbReference type="EMBL" id="JAKELL010000019">
    <property type="protein sequence ID" value="KAH8993190.1"/>
    <property type="molecule type" value="Genomic_DNA"/>
</dbReference>
<dbReference type="AlphaFoldDB" id="A0AAD4LIE7"/>
<keyword evidence="3" id="KW-0378">Hydrolase</keyword>
<comment type="caution">
    <text evidence="8">The sequence shown here is derived from an EMBL/GenBank/DDBJ whole genome shotgun (WGS) entry which is preliminary data.</text>
</comment>
<evidence type="ECO:0000313" key="8">
    <source>
        <dbReference type="EMBL" id="KAH8993190.1"/>
    </source>
</evidence>
<dbReference type="Proteomes" id="UP001201163">
    <property type="component" value="Unassembled WGS sequence"/>
</dbReference>
<evidence type="ECO:0000256" key="3">
    <source>
        <dbReference type="ARBA" id="ARBA00022801"/>
    </source>
</evidence>
<sequence>MRTLERNIDEARTNDKLNRQANLRAILANVDRQFWGVRAKLYRLRQVMITDVLMQADICTTCIGAASSELRNIDFPVVFLDEASMATEPASLIPLMKGSQHVVLIGDHKQLPPVIRSREAQIRGLNIGLFERLTEEGAIQSIMLDMQYRMHPEISRFPSSEFYARSLKDGTVDSGGNILARLRPPLSEHLVINTLTGDRPSVVFLDHDGLEALKDRSRINVTDAAIVCAVIEDLLRQNDDLRGEDIGVISPYIAQISLLNYLLNVDPDRREHFRGILGASRAEELAQIEVKTVNGFEGRQKEIVLFSTVRNNAAGSLGFLADRRRLNVGLTRARRGLFVIGGLATLRAGSAVRGAAAWKHYADFLAGAQLVRPLKGDALREVLGRSGWGIGESA</sequence>
<dbReference type="Gene3D" id="3.40.50.300">
    <property type="entry name" value="P-loop containing nucleotide triphosphate hydrolases"/>
    <property type="match status" value="2"/>
</dbReference>
<evidence type="ECO:0000259" key="6">
    <source>
        <dbReference type="Pfam" id="PF13086"/>
    </source>
</evidence>
<dbReference type="InterPro" id="IPR027417">
    <property type="entry name" value="P-loop_NTPase"/>
</dbReference>
<evidence type="ECO:0000256" key="1">
    <source>
        <dbReference type="ARBA" id="ARBA00007913"/>
    </source>
</evidence>
<dbReference type="GO" id="GO:0005737">
    <property type="term" value="C:cytoplasm"/>
    <property type="evidence" value="ECO:0007669"/>
    <property type="project" value="TreeGrafter"/>
</dbReference>
<dbReference type="PANTHER" id="PTHR10887">
    <property type="entry name" value="DNA2/NAM7 HELICASE FAMILY"/>
    <property type="match status" value="1"/>
</dbReference>
<dbReference type="SUPFAM" id="SSF52540">
    <property type="entry name" value="P-loop containing nucleoside triphosphate hydrolases"/>
    <property type="match status" value="1"/>
</dbReference>
<evidence type="ECO:0000256" key="2">
    <source>
        <dbReference type="ARBA" id="ARBA00022741"/>
    </source>
</evidence>
<dbReference type="GO" id="GO:0003724">
    <property type="term" value="F:RNA helicase activity"/>
    <property type="evidence" value="ECO:0007669"/>
    <property type="project" value="TreeGrafter"/>
</dbReference>
<dbReference type="InterPro" id="IPR041677">
    <property type="entry name" value="DNA2/NAM7_AAA_11"/>
</dbReference>
<keyword evidence="4" id="KW-0347">Helicase</keyword>
<accession>A0AAD4LIE7</accession>
<feature type="domain" description="DNA2/NAM7 helicase helicase" evidence="6">
    <location>
        <begin position="12"/>
        <end position="117"/>
    </location>
</feature>
<organism evidence="8 9">
    <name type="scientific">Lactarius akahatsu</name>
    <dbReference type="NCBI Taxonomy" id="416441"/>
    <lineage>
        <taxon>Eukaryota</taxon>
        <taxon>Fungi</taxon>
        <taxon>Dikarya</taxon>
        <taxon>Basidiomycota</taxon>
        <taxon>Agaricomycotina</taxon>
        <taxon>Agaricomycetes</taxon>
        <taxon>Russulales</taxon>
        <taxon>Russulaceae</taxon>
        <taxon>Lactarius</taxon>
    </lineage>
</organism>
<dbReference type="FunFam" id="3.40.50.300:FF:000326">
    <property type="entry name" value="P-loop containing nucleoside triphosphate hydrolase"/>
    <property type="match status" value="1"/>
</dbReference>
<dbReference type="CDD" id="cd18808">
    <property type="entry name" value="SF1_C_Upf1"/>
    <property type="match status" value="1"/>
</dbReference>
<evidence type="ECO:0000256" key="5">
    <source>
        <dbReference type="ARBA" id="ARBA00022840"/>
    </source>
</evidence>
<dbReference type="Pfam" id="PF13087">
    <property type="entry name" value="AAA_12"/>
    <property type="match status" value="1"/>
</dbReference>
<dbReference type="InterPro" id="IPR041679">
    <property type="entry name" value="DNA2/NAM7-like_C"/>
</dbReference>
<dbReference type="GO" id="GO:0016787">
    <property type="term" value="F:hydrolase activity"/>
    <property type="evidence" value="ECO:0007669"/>
    <property type="project" value="UniProtKB-KW"/>
</dbReference>
<dbReference type="PANTHER" id="PTHR10887:SF517">
    <property type="entry name" value="RNA HELICASE NONSENSE MRNA REDUCING FACTOR"/>
    <property type="match status" value="1"/>
</dbReference>
<dbReference type="Pfam" id="PF13086">
    <property type="entry name" value="AAA_11"/>
    <property type="match status" value="1"/>
</dbReference>
<evidence type="ECO:0000313" key="9">
    <source>
        <dbReference type="Proteomes" id="UP001201163"/>
    </source>
</evidence>
<dbReference type="InterPro" id="IPR047187">
    <property type="entry name" value="SF1_C_Upf1"/>
</dbReference>
<comment type="similarity">
    <text evidence="1">Belongs to the DNA2/NAM7 helicase family.</text>
</comment>
<protein>
    <submittedName>
        <fullName evidence="8">AAA domain-containing protein</fullName>
    </submittedName>
</protein>
<dbReference type="GO" id="GO:0000184">
    <property type="term" value="P:nuclear-transcribed mRNA catabolic process, nonsense-mediated decay"/>
    <property type="evidence" value="ECO:0007669"/>
    <property type="project" value="TreeGrafter"/>
</dbReference>
<dbReference type="GO" id="GO:0005694">
    <property type="term" value="C:chromosome"/>
    <property type="evidence" value="ECO:0007669"/>
    <property type="project" value="UniProtKB-ARBA"/>
</dbReference>
<evidence type="ECO:0000256" key="4">
    <source>
        <dbReference type="ARBA" id="ARBA00022806"/>
    </source>
</evidence>
<name>A0AAD4LIE7_9AGAM</name>
<feature type="domain" description="DNA2/NAM7 helicase-like C-terminal" evidence="7">
    <location>
        <begin position="127"/>
        <end position="341"/>
    </location>
</feature>
<dbReference type="InterPro" id="IPR045055">
    <property type="entry name" value="DNA2/NAM7-like"/>
</dbReference>
<reference evidence="8" key="1">
    <citation type="submission" date="2022-01" db="EMBL/GenBank/DDBJ databases">
        <title>Comparative genomics reveals a dynamic genome evolution in the ectomycorrhizal milk-cap (Lactarius) mushrooms.</title>
        <authorList>
            <consortium name="DOE Joint Genome Institute"/>
            <person name="Lebreton A."/>
            <person name="Tang N."/>
            <person name="Kuo A."/>
            <person name="LaButti K."/>
            <person name="Drula E."/>
            <person name="Barry K."/>
            <person name="Clum A."/>
            <person name="Lipzen A."/>
            <person name="Mousain D."/>
            <person name="Ng V."/>
            <person name="Wang R."/>
            <person name="Wang X."/>
            <person name="Dai Y."/>
            <person name="Henrissat B."/>
            <person name="Grigoriev I.V."/>
            <person name="Guerin-Laguette A."/>
            <person name="Yu F."/>
            <person name="Martin F.M."/>
        </authorList>
    </citation>
    <scope>NUCLEOTIDE SEQUENCE</scope>
    <source>
        <strain evidence="8">QP</strain>
    </source>
</reference>
<keyword evidence="9" id="KW-1185">Reference proteome</keyword>
<keyword evidence="5" id="KW-0067">ATP-binding</keyword>